<dbReference type="PANTHER" id="PTHR34776:SF1">
    <property type="entry name" value="F17F16.3 PROTEIN"/>
    <property type="match status" value="1"/>
</dbReference>
<organism evidence="2 3">
    <name type="scientific">Klebsormidium nitens</name>
    <name type="common">Green alga</name>
    <name type="synonym">Ulothrix nitens</name>
    <dbReference type="NCBI Taxonomy" id="105231"/>
    <lineage>
        <taxon>Eukaryota</taxon>
        <taxon>Viridiplantae</taxon>
        <taxon>Streptophyta</taxon>
        <taxon>Klebsormidiophyceae</taxon>
        <taxon>Klebsormidiales</taxon>
        <taxon>Klebsormidiaceae</taxon>
        <taxon>Klebsormidium</taxon>
    </lineage>
</organism>
<proteinExistence type="predicted"/>
<evidence type="ECO:0000313" key="2">
    <source>
        <dbReference type="EMBL" id="GAQ85620.1"/>
    </source>
</evidence>
<dbReference type="AlphaFoldDB" id="A0A1Y1I3V0"/>
<gene>
    <name evidence="2" type="ORF">KFL_002450130</name>
</gene>
<dbReference type="EMBL" id="DF237194">
    <property type="protein sequence ID" value="GAQ85620.1"/>
    <property type="molecule type" value="Genomic_DNA"/>
</dbReference>
<feature type="compositionally biased region" description="Basic and acidic residues" evidence="1">
    <location>
        <begin position="72"/>
        <end position="88"/>
    </location>
</feature>
<dbReference type="OrthoDB" id="1028014at2759"/>
<dbReference type="Proteomes" id="UP000054558">
    <property type="component" value="Unassembled WGS sequence"/>
</dbReference>
<name>A0A1Y1I3V0_KLENI</name>
<sequence>MAPKAKKEETNHSDAVKVLEEGHLFFFYRPKVEQESPESIDDLQRLYLVMRPVGGSDVGPQGEEAVQDEGDEKQLKQSKEEHLKKVEDVAQQTGSRGGAKQEKGATAKKDGPKGHTNEEQAKGGDEKSAKKPKTEEQGEGDEAEGGKVGGKPLHKKDLKLRLRYVVVAKKALPKVTGKKSRPFWAFVETVTDDPEVIRQKLKGSTYETKTRGTRHQPAARPCGEGVYKITTHHEREHTHLAYKLELPSTPGEVQEELNILPEASFIVQVKNPDTPSPPNVGLGNRLHPDFPDNLKRVFHGRRFVPVDPPDFLDYPGCEFILISATDDVEHELGIEIPKEHEGLESSDLVRTLKLDEELEKVRKPLLEGEWA</sequence>
<reference evidence="2 3" key="1">
    <citation type="journal article" date="2014" name="Nat. Commun.">
        <title>Klebsormidium flaccidum genome reveals primary factors for plant terrestrial adaptation.</title>
        <authorList>
            <person name="Hori K."/>
            <person name="Maruyama F."/>
            <person name="Fujisawa T."/>
            <person name="Togashi T."/>
            <person name="Yamamoto N."/>
            <person name="Seo M."/>
            <person name="Sato S."/>
            <person name="Yamada T."/>
            <person name="Mori H."/>
            <person name="Tajima N."/>
            <person name="Moriyama T."/>
            <person name="Ikeuchi M."/>
            <person name="Watanabe M."/>
            <person name="Wada H."/>
            <person name="Kobayashi K."/>
            <person name="Saito M."/>
            <person name="Masuda T."/>
            <person name="Sasaki-Sekimoto Y."/>
            <person name="Mashiguchi K."/>
            <person name="Awai K."/>
            <person name="Shimojima M."/>
            <person name="Masuda S."/>
            <person name="Iwai M."/>
            <person name="Nobusawa T."/>
            <person name="Narise T."/>
            <person name="Kondo S."/>
            <person name="Saito H."/>
            <person name="Sato R."/>
            <person name="Murakawa M."/>
            <person name="Ihara Y."/>
            <person name="Oshima-Yamada Y."/>
            <person name="Ohtaka K."/>
            <person name="Satoh M."/>
            <person name="Sonobe K."/>
            <person name="Ishii M."/>
            <person name="Ohtani R."/>
            <person name="Kanamori-Sato M."/>
            <person name="Honoki R."/>
            <person name="Miyazaki D."/>
            <person name="Mochizuki H."/>
            <person name="Umetsu J."/>
            <person name="Higashi K."/>
            <person name="Shibata D."/>
            <person name="Kamiya Y."/>
            <person name="Sato N."/>
            <person name="Nakamura Y."/>
            <person name="Tabata S."/>
            <person name="Ida S."/>
            <person name="Kurokawa K."/>
            <person name="Ohta H."/>
        </authorList>
    </citation>
    <scope>NUCLEOTIDE SEQUENCE [LARGE SCALE GENOMIC DNA]</scope>
    <source>
        <strain evidence="2 3">NIES-2285</strain>
    </source>
</reference>
<dbReference type="PANTHER" id="PTHR34776">
    <property type="entry name" value="F17F16.3 PROTEIN"/>
    <property type="match status" value="1"/>
</dbReference>
<dbReference type="OMA" id="GSNHRYA"/>
<feature type="region of interest" description="Disordered" evidence="1">
    <location>
        <begin position="52"/>
        <end position="154"/>
    </location>
</feature>
<keyword evidence="3" id="KW-1185">Reference proteome</keyword>
<feature type="compositionally biased region" description="Basic and acidic residues" evidence="1">
    <location>
        <begin position="99"/>
        <end position="136"/>
    </location>
</feature>
<accession>A0A1Y1I3V0</accession>
<evidence type="ECO:0000256" key="1">
    <source>
        <dbReference type="SAM" id="MobiDB-lite"/>
    </source>
</evidence>
<protein>
    <submittedName>
        <fullName evidence="2">Uncharacterized protein</fullName>
    </submittedName>
</protein>
<evidence type="ECO:0000313" key="3">
    <source>
        <dbReference type="Proteomes" id="UP000054558"/>
    </source>
</evidence>
<dbReference type="STRING" id="105231.A0A1Y1I3V0"/>